<accession>A0ABP0PUZ4</accession>
<name>A0ABP0PUZ4_9DINO</name>
<gene>
    <name evidence="1" type="ORF">SCF082_LOCUS38104</name>
</gene>
<dbReference type="Proteomes" id="UP001642464">
    <property type="component" value="Unassembled WGS sequence"/>
</dbReference>
<dbReference type="EMBL" id="CAXAMM010038660">
    <property type="protein sequence ID" value="CAK9079860.1"/>
    <property type="molecule type" value="Genomic_DNA"/>
</dbReference>
<protein>
    <submittedName>
        <fullName evidence="1">Uncharacterized protein</fullName>
    </submittedName>
</protein>
<proteinExistence type="predicted"/>
<evidence type="ECO:0000313" key="2">
    <source>
        <dbReference type="Proteomes" id="UP001642464"/>
    </source>
</evidence>
<organism evidence="1 2">
    <name type="scientific">Durusdinium trenchii</name>
    <dbReference type="NCBI Taxonomy" id="1381693"/>
    <lineage>
        <taxon>Eukaryota</taxon>
        <taxon>Sar</taxon>
        <taxon>Alveolata</taxon>
        <taxon>Dinophyceae</taxon>
        <taxon>Suessiales</taxon>
        <taxon>Symbiodiniaceae</taxon>
        <taxon>Durusdinium</taxon>
    </lineage>
</organism>
<feature type="non-terminal residue" evidence="1">
    <location>
        <position position="1"/>
    </location>
</feature>
<keyword evidence="2" id="KW-1185">Reference proteome</keyword>
<evidence type="ECO:0000313" key="1">
    <source>
        <dbReference type="EMBL" id="CAK9079860.1"/>
    </source>
</evidence>
<comment type="caution">
    <text evidence="1">The sequence shown here is derived from an EMBL/GenBank/DDBJ whole genome shotgun (WGS) entry which is preliminary data.</text>
</comment>
<sequence length="129" mass="14965">AKGDPIKIQADTKRHLTWYVEQGRKAGCNVLALSCIPNANNLHNIYTHFGKDIKHWFRETFAEPDVVIIDLDPLLWQMELKDQYHMTFCDKNQSRVLSWFNANFYILHLSAILSPHLPGMIDTNQRNGT</sequence>
<reference evidence="1 2" key="1">
    <citation type="submission" date="2024-02" db="EMBL/GenBank/DDBJ databases">
        <authorList>
            <person name="Chen Y."/>
            <person name="Shah S."/>
            <person name="Dougan E. K."/>
            <person name="Thang M."/>
            <person name="Chan C."/>
        </authorList>
    </citation>
    <scope>NUCLEOTIDE SEQUENCE [LARGE SCALE GENOMIC DNA]</scope>
</reference>